<dbReference type="Proteomes" id="UP000095552">
    <property type="component" value="Unassembled WGS sequence"/>
</dbReference>
<evidence type="ECO:0000256" key="11">
    <source>
        <dbReference type="ARBA" id="ARBA00023163"/>
    </source>
</evidence>
<dbReference type="InterPro" id="IPR037068">
    <property type="entry name" value="DNA_primase_core_N_sf"/>
</dbReference>
<dbReference type="Pfam" id="PF08275">
    <property type="entry name" value="DNAG_N"/>
    <property type="match status" value="1"/>
</dbReference>
<dbReference type="SMART" id="SM00400">
    <property type="entry name" value="ZnF_CHCC"/>
    <property type="match status" value="1"/>
</dbReference>
<dbReference type="PANTHER" id="PTHR30313">
    <property type="entry name" value="DNA PRIMASE"/>
    <property type="match status" value="1"/>
</dbReference>
<evidence type="ECO:0000256" key="6">
    <source>
        <dbReference type="ARBA" id="ARBA00022723"/>
    </source>
</evidence>
<evidence type="ECO:0000313" key="17">
    <source>
        <dbReference type="Proteomes" id="UP000095552"/>
    </source>
</evidence>
<dbReference type="Gene3D" id="3.90.580.10">
    <property type="entry name" value="Zinc finger, CHC2-type domain"/>
    <property type="match status" value="1"/>
</dbReference>
<keyword evidence="8 13" id="KW-0862">Zinc</keyword>
<dbReference type="PROSITE" id="PS50880">
    <property type="entry name" value="TOPRIM"/>
    <property type="match status" value="1"/>
</dbReference>
<evidence type="ECO:0000259" key="15">
    <source>
        <dbReference type="PROSITE" id="PS50880"/>
    </source>
</evidence>
<dbReference type="InterPro" id="IPR034151">
    <property type="entry name" value="TOPRIM_DnaG_bac"/>
</dbReference>
<dbReference type="FunFam" id="3.40.1360.10:FF:000002">
    <property type="entry name" value="DNA primase"/>
    <property type="match status" value="1"/>
</dbReference>
<keyword evidence="11 12" id="KW-0804">Transcription</keyword>
<dbReference type="InterPro" id="IPR036977">
    <property type="entry name" value="DNA_primase_Znf_CHC2"/>
</dbReference>
<dbReference type="NCBIfam" id="TIGR01391">
    <property type="entry name" value="dnaG"/>
    <property type="match status" value="1"/>
</dbReference>
<comment type="function">
    <text evidence="12 13">RNA polymerase that catalyzes the synthesis of short RNA molecules used as primers for DNA polymerase during DNA replication.</text>
</comment>
<dbReference type="PIRSF" id="PIRSF002811">
    <property type="entry name" value="DnaG"/>
    <property type="match status" value="1"/>
</dbReference>
<protein>
    <recommendedName>
        <fullName evidence="12 13">DNA primase</fullName>
        <ecNumber evidence="12">2.7.7.101</ecNumber>
    </recommendedName>
</protein>
<dbReference type="FunFam" id="3.90.580.10:FF:000001">
    <property type="entry name" value="DNA primase"/>
    <property type="match status" value="1"/>
</dbReference>
<dbReference type="InterPro" id="IPR006171">
    <property type="entry name" value="TOPRIM_dom"/>
</dbReference>
<feature type="domain" description="Toprim" evidence="15">
    <location>
        <begin position="261"/>
        <end position="342"/>
    </location>
</feature>
<evidence type="ECO:0000256" key="10">
    <source>
        <dbReference type="ARBA" id="ARBA00023125"/>
    </source>
</evidence>
<dbReference type="CDD" id="cd03364">
    <property type="entry name" value="TOPRIM_DnaG_primases"/>
    <property type="match status" value="1"/>
</dbReference>
<comment type="subunit">
    <text evidence="12">Monomer. Interacts with DnaB.</text>
</comment>
<keyword evidence="9" id="KW-0460">Magnesium</keyword>
<evidence type="ECO:0000256" key="7">
    <source>
        <dbReference type="ARBA" id="ARBA00022771"/>
    </source>
</evidence>
<keyword evidence="3 12" id="KW-0808">Transferase</keyword>
<accession>A0A1E5SYD9</accession>
<dbReference type="InterPro" id="IPR013264">
    <property type="entry name" value="DNAG_N"/>
</dbReference>
<evidence type="ECO:0000256" key="2">
    <source>
        <dbReference type="ARBA" id="ARBA00022515"/>
    </source>
</evidence>
<dbReference type="Pfam" id="PF13155">
    <property type="entry name" value="Toprim_2"/>
    <property type="match status" value="1"/>
</dbReference>
<dbReference type="EMBL" id="MDGQ01000005">
    <property type="protein sequence ID" value="OEK04057.1"/>
    <property type="molecule type" value="Genomic_DNA"/>
</dbReference>
<dbReference type="OrthoDB" id="9803773at2"/>
<organism evidence="16 17">
    <name type="scientific">Roseivirga misakiensis</name>
    <dbReference type="NCBI Taxonomy" id="1563681"/>
    <lineage>
        <taxon>Bacteria</taxon>
        <taxon>Pseudomonadati</taxon>
        <taxon>Bacteroidota</taxon>
        <taxon>Cytophagia</taxon>
        <taxon>Cytophagales</taxon>
        <taxon>Roseivirgaceae</taxon>
        <taxon>Roseivirga</taxon>
    </lineage>
</organism>
<evidence type="ECO:0000256" key="4">
    <source>
        <dbReference type="ARBA" id="ARBA00022695"/>
    </source>
</evidence>
<dbReference type="SMART" id="SM00493">
    <property type="entry name" value="TOPRIM"/>
    <property type="match status" value="1"/>
</dbReference>
<evidence type="ECO:0000256" key="3">
    <source>
        <dbReference type="ARBA" id="ARBA00022679"/>
    </source>
</evidence>
<comment type="caution">
    <text evidence="12">Lacks conserved residue(s) required for the propagation of feature annotation.</text>
</comment>
<proteinExistence type="inferred from homology"/>
<comment type="caution">
    <text evidence="16">The sequence shown here is derived from an EMBL/GenBank/DDBJ whole genome shotgun (WGS) entry which is preliminary data.</text>
</comment>
<dbReference type="SUPFAM" id="SSF57783">
    <property type="entry name" value="Zinc beta-ribbon"/>
    <property type="match status" value="1"/>
</dbReference>
<keyword evidence="7" id="KW-0863">Zinc-finger</keyword>
<dbReference type="Pfam" id="PF10410">
    <property type="entry name" value="DnaB_bind"/>
    <property type="match status" value="1"/>
</dbReference>
<dbReference type="Gene3D" id="3.90.980.10">
    <property type="entry name" value="DNA primase, catalytic core, N-terminal domain"/>
    <property type="match status" value="1"/>
</dbReference>
<comment type="cofactor">
    <cofactor evidence="13">
        <name>Zn(2+)</name>
        <dbReference type="ChEBI" id="CHEBI:29105"/>
    </cofactor>
    <text evidence="13">Binds 1 zinc ion per monomer.</text>
</comment>
<dbReference type="GO" id="GO:0006269">
    <property type="term" value="P:DNA replication, synthesis of primer"/>
    <property type="evidence" value="ECO:0007669"/>
    <property type="project" value="UniProtKB-UniRule"/>
</dbReference>
<dbReference type="InterPro" id="IPR006295">
    <property type="entry name" value="DNA_primase_DnaG"/>
</dbReference>
<evidence type="ECO:0000256" key="12">
    <source>
        <dbReference type="HAMAP-Rule" id="MF_00974"/>
    </source>
</evidence>
<evidence type="ECO:0000256" key="13">
    <source>
        <dbReference type="PIRNR" id="PIRNR002811"/>
    </source>
</evidence>
<gene>
    <name evidence="12" type="primary">dnaG</name>
    <name evidence="16" type="ORF">BFP71_11225</name>
</gene>
<feature type="region of interest" description="Disordered" evidence="14">
    <location>
        <begin position="444"/>
        <end position="470"/>
    </location>
</feature>
<evidence type="ECO:0000256" key="9">
    <source>
        <dbReference type="ARBA" id="ARBA00022842"/>
    </source>
</evidence>
<dbReference type="Pfam" id="PF01807">
    <property type="entry name" value="Zn_ribbon_DnaG"/>
    <property type="match status" value="1"/>
</dbReference>
<dbReference type="GO" id="GO:0005737">
    <property type="term" value="C:cytoplasm"/>
    <property type="evidence" value="ECO:0007669"/>
    <property type="project" value="TreeGrafter"/>
</dbReference>
<name>A0A1E5SYD9_9BACT</name>
<keyword evidence="4 12" id="KW-0548">Nucleotidyltransferase</keyword>
<dbReference type="STRING" id="1563681.BFP71_11225"/>
<evidence type="ECO:0000256" key="5">
    <source>
        <dbReference type="ARBA" id="ARBA00022705"/>
    </source>
</evidence>
<dbReference type="GO" id="GO:0008270">
    <property type="term" value="F:zinc ion binding"/>
    <property type="evidence" value="ECO:0007669"/>
    <property type="project" value="UniProtKB-KW"/>
</dbReference>
<dbReference type="HAMAP" id="MF_00974">
    <property type="entry name" value="DNA_primase_DnaG"/>
    <property type="match status" value="1"/>
</dbReference>
<sequence>MAINDATIQDIKNRIDIVDVIGDFVSLKKVGGNYRALSPFTNEKTPSFYVSPSKEIFKCFSTGKGGDAISFVMEVEGINYIEALKYLAQKYGIEIQEEEMTDEQIAAQNERDSLFIVLNFANEYFKDILHNHEEGKSIGLSYFKERGFTESTIDKFDLGYTLDTWDGLLKAATAKGHTEAMLEKAGLILKPEANKVYDRFRGRVVFPIHNVAGKVIAFGARTLRKDKKQPKYINSPETEVYHKSNILYGLFQARKAIRNADTCFLVEGYTDVISMHQAGVENVVSSSGTSLTKEQIQLINRYTRNITVLYDGDSAGIKASFRGIDMILENDLDVRAVVFPEGEDPDSYSRSMSSEVFQQYLEDNAQDFITFKTNILTDGGKQVDPVKKVQIIREVIESISLIPDGIKRSVYIQSCASQLDIEEQVLISELNKILIQKQRKDRQAQNRNELQVETAEPVPTTPPKKEELKHTSYHVERECLRLLVNYGNEAYDDEMSVADFILQETESITFEDEMIEKTFNHAAEIVSRGDKLAPDQFIGPNDPAMSKLVIDLLEMKYFVSEGWEKRHRIGVVHESEDLPEAAYKMVLRLKKKKLEKLIGQTDESLKKPSSEQEQEELIKMYMHLKTLLMEVDAELGTVIPR</sequence>
<evidence type="ECO:0000256" key="1">
    <source>
        <dbReference type="ARBA" id="ARBA00022478"/>
    </source>
</evidence>
<dbReference type="SUPFAM" id="SSF56731">
    <property type="entry name" value="DNA primase core"/>
    <property type="match status" value="1"/>
</dbReference>
<dbReference type="GO" id="GO:1990077">
    <property type="term" value="C:primosome complex"/>
    <property type="evidence" value="ECO:0007669"/>
    <property type="project" value="UniProtKB-KW"/>
</dbReference>
<dbReference type="GO" id="GO:0003677">
    <property type="term" value="F:DNA binding"/>
    <property type="evidence" value="ECO:0007669"/>
    <property type="project" value="UniProtKB-KW"/>
</dbReference>
<dbReference type="InterPro" id="IPR030846">
    <property type="entry name" value="DnaG_bac"/>
</dbReference>
<comment type="catalytic activity">
    <reaction evidence="12">
        <text>ssDNA + n NTP = ssDNA/pppN(pN)n-1 hybrid + (n-1) diphosphate.</text>
        <dbReference type="EC" id="2.7.7.101"/>
    </reaction>
</comment>
<evidence type="ECO:0000256" key="8">
    <source>
        <dbReference type="ARBA" id="ARBA00022833"/>
    </source>
</evidence>
<keyword evidence="17" id="KW-1185">Reference proteome</keyword>
<reference evidence="16 17" key="1">
    <citation type="submission" date="2016-08" db="EMBL/GenBank/DDBJ databases">
        <title>Draft genome of Fabibacter sp. strain SK-8.</title>
        <authorList>
            <person name="Wong S.-K."/>
            <person name="Hamasaki K."/>
            <person name="Yoshizawa S."/>
        </authorList>
    </citation>
    <scope>NUCLEOTIDE SEQUENCE [LARGE SCALE GENOMIC DNA]</scope>
    <source>
        <strain evidence="16 17">SK-8</strain>
    </source>
</reference>
<dbReference type="AlphaFoldDB" id="A0A1E5SYD9"/>
<dbReference type="EC" id="2.7.7.101" evidence="12"/>
<keyword evidence="10 12" id="KW-0238">DNA-binding</keyword>
<dbReference type="InterPro" id="IPR002694">
    <property type="entry name" value="Znf_CHC2"/>
</dbReference>
<dbReference type="InterPro" id="IPR019475">
    <property type="entry name" value="DNA_primase_DnaB-bd"/>
</dbReference>
<keyword evidence="5 12" id="KW-0235">DNA replication</keyword>
<dbReference type="GO" id="GO:0003899">
    <property type="term" value="F:DNA-directed RNA polymerase activity"/>
    <property type="evidence" value="ECO:0007669"/>
    <property type="project" value="UniProtKB-UniRule"/>
</dbReference>
<dbReference type="PANTHER" id="PTHR30313:SF2">
    <property type="entry name" value="DNA PRIMASE"/>
    <property type="match status" value="1"/>
</dbReference>
<keyword evidence="6 13" id="KW-0479">Metal-binding</keyword>
<dbReference type="InterPro" id="IPR050219">
    <property type="entry name" value="DnaG_primase"/>
</dbReference>
<keyword evidence="1 12" id="KW-0240">DNA-directed RNA polymerase</keyword>
<dbReference type="GO" id="GO:0000428">
    <property type="term" value="C:DNA-directed RNA polymerase complex"/>
    <property type="evidence" value="ECO:0007669"/>
    <property type="project" value="UniProtKB-KW"/>
</dbReference>
<evidence type="ECO:0000256" key="14">
    <source>
        <dbReference type="SAM" id="MobiDB-lite"/>
    </source>
</evidence>
<keyword evidence="2 12" id="KW-0639">Primosome</keyword>
<comment type="similarity">
    <text evidence="12 13">Belongs to the DnaG primase family.</text>
</comment>
<dbReference type="Gene3D" id="3.40.1360.10">
    <property type="match status" value="1"/>
</dbReference>
<evidence type="ECO:0000313" key="16">
    <source>
        <dbReference type="EMBL" id="OEK04057.1"/>
    </source>
</evidence>